<proteinExistence type="predicted"/>
<protein>
    <submittedName>
        <fullName evidence="2">Uncharacterized protein</fullName>
    </submittedName>
</protein>
<evidence type="ECO:0000313" key="2">
    <source>
        <dbReference type="EMBL" id="PPV13232.1"/>
    </source>
</evidence>
<keyword evidence="1" id="KW-0812">Transmembrane</keyword>
<evidence type="ECO:0000256" key="1">
    <source>
        <dbReference type="SAM" id="Phobius"/>
    </source>
</evidence>
<comment type="caution">
    <text evidence="2">The sequence shown here is derived from an EMBL/GenBank/DDBJ whole genome shotgun (WGS) entry which is preliminary data.</text>
</comment>
<keyword evidence="1" id="KW-0472">Membrane</keyword>
<gene>
    <name evidence="2" type="ORF">AWN73_16865</name>
</gene>
<name>A0A0A6PTD2_CLOBU</name>
<dbReference type="Proteomes" id="UP000238081">
    <property type="component" value="Unassembled WGS sequence"/>
</dbReference>
<dbReference type="AlphaFoldDB" id="A0A0A6PTD2"/>
<dbReference type="RefSeq" id="WP_027635634.1">
    <property type="nucleotide sequence ID" value="NZ_CANCWB010000001.1"/>
</dbReference>
<keyword evidence="1" id="KW-1133">Transmembrane helix</keyword>
<evidence type="ECO:0000313" key="3">
    <source>
        <dbReference type="Proteomes" id="UP000238081"/>
    </source>
</evidence>
<reference evidence="2 3" key="1">
    <citation type="submission" date="2016-01" db="EMBL/GenBank/DDBJ databases">
        <title>Characterization of the Clostridium difficile lineages that are prevalent in Hong Kong and China.</title>
        <authorList>
            <person name="Kwok J.S.-L."/>
            <person name="Lam W.-Y."/>
            <person name="Ip M."/>
            <person name="Chan T.-F."/>
            <person name="Hawkey P.M."/>
            <person name="Tsui S.K.-W."/>
        </authorList>
    </citation>
    <scope>NUCLEOTIDE SEQUENCE [LARGE SCALE GENOMIC DNA]</scope>
    <source>
        <strain evidence="2 3">300064</strain>
    </source>
</reference>
<accession>A0A0A6PTD2</accession>
<feature type="transmembrane region" description="Helical" evidence="1">
    <location>
        <begin position="20"/>
        <end position="37"/>
    </location>
</feature>
<sequence length="101" mass="11423">MEKTKRKYNNTKISGDNVQGWFIAIAVIDFIIAFISLLSINIIWLIVSVVMGIFTIIIGSAIKNLMHSIANIEDNSADQLEYLKLIVKQNINKSNEELKVE</sequence>
<organism evidence="2 3">
    <name type="scientific">Clostridium butyricum</name>
    <dbReference type="NCBI Taxonomy" id="1492"/>
    <lineage>
        <taxon>Bacteria</taxon>
        <taxon>Bacillati</taxon>
        <taxon>Bacillota</taxon>
        <taxon>Clostridia</taxon>
        <taxon>Eubacteriales</taxon>
        <taxon>Clostridiaceae</taxon>
        <taxon>Clostridium</taxon>
    </lineage>
</organism>
<feature type="transmembrane region" description="Helical" evidence="1">
    <location>
        <begin position="43"/>
        <end position="62"/>
    </location>
</feature>
<dbReference type="EMBL" id="LRDH01000124">
    <property type="protein sequence ID" value="PPV13232.1"/>
    <property type="molecule type" value="Genomic_DNA"/>
</dbReference>